<gene>
    <name evidence="1" type="ORF">IEN85_22610</name>
</gene>
<comment type="caution">
    <text evidence="1">The sequence shown here is derived from an EMBL/GenBank/DDBJ whole genome shotgun (WGS) entry which is preliminary data.</text>
</comment>
<accession>A0A927IJX3</accession>
<name>A0A927IJX3_9BACT</name>
<dbReference type="AlphaFoldDB" id="A0A927IJX3"/>
<evidence type="ECO:0000313" key="1">
    <source>
        <dbReference type="EMBL" id="MBD5782309.1"/>
    </source>
</evidence>
<dbReference type="EMBL" id="JACYFG010000060">
    <property type="protein sequence ID" value="MBD5782309.1"/>
    <property type="molecule type" value="Genomic_DNA"/>
</dbReference>
<dbReference type="Proteomes" id="UP000622317">
    <property type="component" value="Unassembled WGS sequence"/>
</dbReference>
<organism evidence="1 2">
    <name type="scientific">Pelagicoccus enzymogenes</name>
    <dbReference type="NCBI Taxonomy" id="2773457"/>
    <lineage>
        <taxon>Bacteria</taxon>
        <taxon>Pseudomonadati</taxon>
        <taxon>Verrucomicrobiota</taxon>
        <taxon>Opitutia</taxon>
        <taxon>Puniceicoccales</taxon>
        <taxon>Pelagicoccaceae</taxon>
        <taxon>Pelagicoccus</taxon>
    </lineage>
</organism>
<reference evidence="1" key="1">
    <citation type="submission" date="2020-09" db="EMBL/GenBank/DDBJ databases">
        <title>Pelagicoccus enzymogenes sp. nov. with an EPS production, isolated from marine sediment.</title>
        <authorList>
            <person name="Feng X."/>
        </authorList>
    </citation>
    <scope>NUCLEOTIDE SEQUENCE</scope>
    <source>
        <strain evidence="1">NFK12</strain>
    </source>
</reference>
<evidence type="ECO:0000313" key="2">
    <source>
        <dbReference type="Proteomes" id="UP000622317"/>
    </source>
</evidence>
<sequence>MKNYAAVHFRLPDDQMVWAGKYALEHRHLPISEAIGEFLKLEDPMGYEFYLERKVSPKEVVRIRNQSRPIGWRYSPNAKRTTPCYCPACGSIGEPNSAKARKEWEAINEPQPMSIPKAKQIIASSCDTNALQDAISAFGDKRRKSDPSFLLRLLEMEDELLEYTTLEVIGTHAHPKTRELLENYESDEEEIQELIRELLTKRGWKSN</sequence>
<proteinExistence type="predicted"/>
<protein>
    <submittedName>
        <fullName evidence="1">Uncharacterized protein</fullName>
    </submittedName>
</protein>
<keyword evidence="2" id="KW-1185">Reference proteome</keyword>